<dbReference type="PANTHER" id="PTHR42996">
    <property type="entry name" value="PHOSPHATE-BINDING PROTEIN PSTS"/>
    <property type="match status" value="1"/>
</dbReference>
<dbReference type="AlphaFoldDB" id="A0A3N0GRL4"/>
<proteinExistence type="inferred from homology"/>
<comment type="similarity">
    <text evidence="1 4">Belongs to the PstS family.</text>
</comment>
<evidence type="ECO:0000256" key="5">
    <source>
        <dbReference type="PIRSR" id="PIRSR002756-1"/>
    </source>
</evidence>
<comment type="caution">
    <text evidence="8">The sequence shown here is derived from an EMBL/GenBank/DDBJ whole genome shotgun (WGS) entry which is preliminary data.</text>
</comment>
<feature type="domain" description="PBP" evidence="7">
    <location>
        <begin position="35"/>
        <end position="330"/>
    </location>
</feature>
<keyword evidence="6" id="KW-0732">Signal</keyword>
<dbReference type="SUPFAM" id="SSF53850">
    <property type="entry name" value="Periplasmic binding protein-like II"/>
    <property type="match status" value="1"/>
</dbReference>
<evidence type="ECO:0000256" key="2">
    <source>
        <dbReference type="ARBA" id="ARBA00022448"/>
    </source>
</evidence>
<dbReference type="OrthoDB" id="9801510at2"/>
<dbReference type="NCBIfam" id="TIGR00975">
    <property type="entry name" value="3a0107s03"/>
    <property type="match status" value="1"/>
</dbReference>
<evidence type="ECO:0000313" key="8">
    <source>
        <dbReference type="EMBL" id="RNM14798.1"/>
    </source>
</evidence>
<evidence type="ECO:0000256" key="6">
    <source>
        <dbReference type="SAM" id="SignalP"/>
    </source>
</evidence>
<dbReference type="Proteomes" id="UP000279994">
    <property type="component" value="Unassembled WGS sequence"/>
</dbReference>
<dbReference type="PIRSF" id="PIRSF002756">
    <property type="entry name" value="PstS"/>
    <property type="match status" value="1"/>
</dbReference>
<keyword evidence="9" id="KW-1185">Reference proteome</keyword>
<evidence type="ECO:0000313" key="9">
    <source>
        <dbReference type="Proteomes" id="UP000279994"/>
    </source>
</evidence>
<dbReference type="GO" id="GO:0042301">
    <property type="term" value="F:phosphate ion binding"/>
    <property type="evidence" value="ECO:0007669"/>
    <property type="project" value="InterPro"/>
</dbReference>
<dbReference type="InterPro" id="IPR050962">
    <property type="entry name" value="Phosphate-bind_PstS"/>
</dbReference>
<organism evidence="8 9">
    <name type="scientific">Nocardioides pocheonensis</name>
    <dbReference type="NCBI Taxonomy" id="661485"/>
    <lineage>
        <taxon>Bacteria</taxon>
        <taxon>Bacillati</taxon>
        <taxon>Actinomycetota</taxon>
        <taxon>Actinomycetes</taxon>
        <taxon>Propionibacteriales</taxon>
        <taxon>Nocardioidaceae</taxon>
        <taxon>Nocardioides</taxon>
    </lineage>
</organism>
<feature type="chain" id="PRO_5018311220" description="Phosphate-binding protein" evidence="6">
    <location>
        <begin position="28"/>
        <end position="364"/>
    </location>
</feature>
<feature type="signal peptide" evidence="6">
    <location>
        <begin position="1"/>
        <end position="27"/>
    </location>
</feature>
<name>A0A3N0GRL4_9ACTN</name>
<evidence type="ECO:0000259" key="7">
    <source>
        <dbReference type="Pfam" id="PF12849"/>
    </source>
</evidence>
<evidence type="ECO:0000256" key="1">
    <source>
        <dbReference type="ARBA" id="ARBA00008725"/>
    </source>
</evidence>
<dbReference type="GO" id="GO:0035435">
    <property type="term" value="P:phosphate ion transmembrane transport"/>
    <property type="evidence" value="ECO:0007669"/>
    <property type="project" value="InterPro"/>
</dbReference>
<dbReference type="PANTHER" id="PTHR42996:SF1">
    <property type="entry name" value="PHOSPHATE-BINDING PROTEIN PSTS"/>
    <property type="match status" value="1"/>
</dbReference>
<sequence>MNRTALRRIAAPGAAALALGLALTACGAGNESGSTSGSGLSGTLKGAGSSAQEAAMDAWRAGFQKANSGVTVNYDPSGSGAGVEQFNAGAIDFAGSDAALDPTKGEVDAAKKRCGANALEVPDYVSPIAVVYNLDGVDKLNLSAKTVGEIFDGKITKWDDAAIKAENPDAKLPSTAITPVHRSDESGTTKNFTDYLAQAAEGGWPHPADKVWPISSGEAANGTSGVIAAVKSGAGSIGYADESQVGDLSVAAIKVGDAYVAPSADGAAKALEVSPVDDTRTKGDLAVKVDRTTTEAGAYPLMLTSYLIACPTYSGAKADLVKGLLKYIVSTQGQQDAAKNAGSAPLPSSLQQKAETIIDSISAK</sequence>
<dbReference type="Pfam" id="PF12849">
    <property type="entry name" value="PBP_like_2"/>
    <property type="match status" value="1"/>
</dbReference>
<dbReference type="RefSeq" id="WP_123222761.1">
    <property type="nucleotide sequence ID" value="NZ_RJSF01000037.1"/>
</dbReference>
<dbReference type="CDD" id="cd13565">
    <property type="entry name" value="PBP2_PstS"/>
    <property type="match status" value="1"/>
</dbReference>
<feature type="binding site" evidence="5">
    <location>
        <position position="97"/>
    </location>
    <ligand>
        <name>phosphate</name>
        <dbReference type="ChEBI" id="CHEBI:43474"/>
    </ligand>
</feature>
<dbReference type="InterPro" id="IPR024370">
    <property type="entry name" value="PBP_domain"/>
</dbReference>
<dbReference type="GO" id="GO:0043190">
    <property type="term" value="C:ATP-binding cassette (ABC) transporter complex"/>
    <property type="evidence" value="ECO:0007669"/>
    <property type="project" value="InterPro"/>
</dbReference>
<accession>A0A3N0GRL4</accession>
<feature type="binding site" evidence="5">
    <location>
        <position position="79"/>
    </location>
    <ligand>
        <name>phosphate</name>
        <dbReference type="ChEBI" id="CHEBI:43474"/>
    </ligand>
</feature>
<evidence type="ECO:0000256" key="4">
    <source>
        <dbReference type="PIRNR" id="PIRNR002756"/>
    </source>
</evidence>
<reference evidence="8 9" key="1">
    <citation type="submission" date="2018-11" db="EMBL/GenBank/DDBJ databases">
        <authorList>
            <person name="Li F."/>
        </authorList>
    </citation>
    <scope>NUCLEOTIDE SEQUENCE [LARGE SCALE GENOMIC DNA]</scope>
    <source>
        <strain evidence="8 9">Gsoil 818</strain>
    </source>
</reference>
<dbReference type="PROSITE" id="PS51257">
    <property type="entry name" value="PROKAR_LIPOPROTEIN"/>
    <property type="match status" value="1"/>
</dbReference>
<dbReference type="Gene3D" id="3.40.190.10">
    <property type="entry name" value="Periplasmic binding protein-like II"/>
    <property type="match status" value="2"/>
</dbReference>
<feature type="binding site" evidence="5">
    <location>
        <begin position="186"/>
        <end position="188"/>
    </location>
    <ligand>
        <name>phosphate</name>
        <dbReference type="ChEBI" id="CHEBI:43474"/>
    </ligand>
</feature>
<keyword evidence="3 4" id="KW-0592">Phosphate transport</keyword>
<protein>
    <recommendedName>
        <fullName evidence="4">Phosphate-binding protein</fullName>
    </recommendedName>
</protein>
<dbReference type="EMBL" id="RJSF01000037">
    <property type="protein sequence ID" value="RNM14798.1"/>
    <property type="molecule type" value="Genomic_DNA"/>
</dbReference>
<feature type="binding site" evidence="5">
    <location>
        <begin position="49"/>
        <end position="51"/>
    </location>
    <ligand>
        <name>phosphate</name>
        <dbReference type="ChEBI" id="CHEBI:43474"/>
    </ligand>
</feature>
<keyword evidence="2 4" id="KW-0813">Transport</keyword>
<dbReference type="InterPro" id="IPR005673">
    <property type="entry name" value="ABC_phos-bd_PstS"/>
</dbReference>
<evidence type="ECO:0000256" key="3">
    <source>
        <dbReference type="ARBA" id="ARBA00022592"/>
    </source>
</evidence>
<gene>
    <name evidence="8" type="primary">pstS</name>
    <name evidence="8" type="ORF">EFL26_10035</name>
</gene>